<sequence>MRPRLAASAALALAAHGALMLGLVQAPPTPGGAVRHAALSTRMVDVAATTAAPALPTTAAPDDSHRQDGAAPPTLAHAATAEDGAGATPAPDRYAPTLAPDVAHIAMPDAALPNEGVVLRVLLQLDAQGLAAATDFAAPPQTPPGFIKTTELALRRGLLQLPQEALAQTGLAYCLRVRFMPDVAEPELAWLPGIAHSREHCLQGREPVARVLQ</sequence>
<gene>
    <name evidence="1" type="ORF">NYO99_11600</name>
</gene>
<proteinExistence type="predicted"/>
<evidence type="ECO:0000313" key="2">
    <source>
        <dbReference type="Proteomes" id="UP001076464"/>
    </source>
</evidence>
<accession>A0ACC6CB15</accession>
<comment type="caution">
    <text evidence="1">The sequence shown here is derived from an EMBL/GenBank/DDBJ whole genome shotgun (WGS) entry which is preliminary data.</text>
</comment>
<keyword evidence="2" id="KW-1185">Reference proteome</keyword>
<protein>
    <submittedName>
        <fullName evidence="1">Uncharacterized protein</fullName>
    </submittedName>
</protein>
<dbReference type="Proteomes" id="UP001076464">
    <property type="component" value="Unassembled WGS sequence"/>
</dbReference>
<organism evidence="1 2">
    <name type="scientific">Roseateles hydrophilus</name>
    <dbReference type="NCBI Taxonomy" id="2975054"/>
    <lineage>
        <taxon>Bacteria</taxon>
        <taxon>Pseudomonadati</taxon>
        <taxon>Pseudomonadota</taxon>
        <taxon>Betaproteobacteria</taxon>
        <taxon>Burkholderiales</taxon>
        <taxon>Sphaerotilaceae</taxon>
        <taxon>Roseateles</taxon>
    </lineage>
</organism>
<dbReference type="EMBL" id="JAPPUY010000002">
    <property type="protein sequence ID" value="MCY4745618.1"/>
    <property type="molecule type" value="Genomic_DNA"/>
</dbReference>
<evidence type="ECO:0000313" key="1">
    <source>
        <dbReference type="EMBL" id="MCY4745618.1"/>
    </source>
</evidence>
<reference evidence="1" key="1">
    <citation type="submission" date="2022-08" db="EMBL/GenBank/DDBJ databases">
        <title>Genome sequencing of Pelomonas sp. UHG3.</title>
        <authorList>
            <person name="So Y."/>
        </authorList>
    </citation>
    <scope>NUCLEOTIDE SEQUENCE</scope>
    <source>
        <strain evidence="1">UHG3</strain>
    </source>
</reference>
<name>A0ACC6CB15_9BURK</name>